<dbReference type="EMBL" id="JAEILT010000004">
    <property type="protein sequence ID" value="MBJ2135532.1"/>
    <property type="molecule type" value="Genomic_DNA"/>
</dbReference>
<dbReference type="InterPro" id="IPR036249">
    <property type="entry name" value="Thioredoxin-like_sf"/>
</dbReference>
<keyword evidence="5" id="KW-1015">Disulfide bond</keyword>
<proteinExistence type="inferred from homology"/>
<gene>
    <name evidence="9" type="primary">trxC</name>
    <name evidence="9" type="ORF">JEU11_03615</name>
</gene>
<dbReference type="Proteomes" id="UP000649232">
    <property type="component" value="Unassembled WGS sequence"/>
</dbReference>
<dbReference type="Gene3D" id="3.40.30.10">
    <property type="entry name" value="Glutaredoxin"/>
    <property type="match status" value="1"/>
</dbReference>
<keyword evidence="6" id="KW-0676">Redox-active center</keyword>
<dbReference type="PROSITE" id="PS51352">
    <property type="entry name" value="THIOREDOXIN_2"/>
    <property type="match status" value="1"/>
</dbReference>
<feature type="domain" description="Thioredoxin" evidence="8">
    <location>
        <begin position="26"/>
        <end position="140"/>
    </location>
</feature>
<evidence type="ECO:0000256" key="4">
    <source>
        <dbReference type="ARBA" id="ARBA00022982"/>
    </source>
</evidence>
<evidence type="ECO:0000259" key="8">
    <source>
        <dbReference type="PROSITE" id="PS51352"/>
    </source>
</evidence>
<dbReference type="CDD" id="cd02947">
    <property type="entry name" value="TRX_family"/>
    <property type="match status" value="1"/>
</dbReference>
<organism evidence="9 10">
    <name type="scientific">Paraglaciecola chathamensis</name>
    <dbReference type="NCBI Taxonomy" id="368405"/>
    <lineage>
        <taxon>Bacteria</taxon>
        <taxon>Pseudomonadati</taxon>
        <taxon>Pseudomonadota</taxon>
        <taxon>Gammaproteobacteria</taxon>
        <taxon>Alteromonadales</taxon>
        <taxon>Alteromonadaceae</taxon>
        <taxon>Paraglaciecola</taxon>
    </lineage>
</organism>
<evidence type="ECO:0000256" key="3">
    <source>
        <dbReference type="ARBA" id="ARBA00022723"/>
    </source>
</evidence>
<accession>A0ABS0WAN7</accession>
<reference evidence="9 10" key="1">
    <citation type="submission" date="2020-12" db="EMBL/GenBank/DDBJ databases">
        <title>Draft genome sequences of nine environmental bacterial isolates colonizing plastic.</title>
        <authorList>
            <person name="Borre I."/>
            <person name="Sonnenschein E.C."/>
        </authorList>
    </citation>
    <scope>NUCLEOTIDE SEQUENCE [LARGE SCALE GENOMIC DNA]</scope>
    <source>
        <strain evidence="9 10">IB30</strain>
    </source>
</reference>
<dbReference type="PRINTS" id="PR00421">
    <property type="entry name" value="THIOREDOXIN"/>
</dbReference>
<keyword evidence="4" id="KW-0249">Electron transport</keyword>
<dbReference type="InterPro" id="IPR049299">
    <property type="entry name" value="Thio2_N"/>
</dbReference>
<protein>
    <recommendedName>
        <fullName evidence="7">Thioredoxin</fullName>
    </recommendedName>
</protein>
<evidence type="ECO:0000256" key="2">
    <source>
        <dbReference type="ARBA" id="ARBA00022448"/>
    </source>
</evidence>
<dbReference type="InterPro" id="IPR013766">
    <property type="entry name" value="Thioredoxin_domain"/>
</dbReference>
<evidence type="ECO:0000256" key="5">
    <source>
        <dbReference type="ARBA" id="ARBA00023157"/>
    </source>
</evidence>
<dbReference type="SUPFAM" id="SSF52833">
    <property type="entry name" value="Thioredoxin-like"/>
    <property type="match status" value="1"/>
</dbReference>
<dbReference type="RefSeq" id="WP_198823695.1">
    <property type="nucleotide sequence ID" value="NZ_JAEILT010000004.1"/>
</dbReference>
<comment type="caution">
    <text evidence="9">The sequence shown here is derived from an EMBL/GenBank/DDBJ whole genome shotgun (WGS) entry which is preliminary data.</text>
</comment>
<sequence length="142" mass="16069">MHIVCPHCYAINNIPESKEHTQANCGKCQQKLHTHQPCQLTQGQFYRYIERNHLPVLVDFWASWCGPCKNFAPVFAKLAGQTDSILFAQLNTEHAQQISGEAGIRSIPTLILFHQGKEIDRVSGALGEAQLRQWIMQAIQKC</sequence>
<dbReference type="PANTHER" id="PTHR45663">
    <property type="entry name" value="GEO12009P1"/>
    <property type="match status" value="1"/>
</dbReference>
<dbReference type="PANTHER" id="PTHR45663:SF40">
    <property type="entry name" value="THIOREDOXIN 2"/>
    <property type="match status" value="1"/>
</dbReference>
<keyword evidence="3" id="KW-0479">Metal-binding</keyword>
<evidence type="ECO:0000313" key="9">
    <source>
        <dbReference type="EMBL" id="MBJ2135532.1"/>
    </source>
</evidence>
<dbReference type="InterPro" id="IPR005746">
    <property type="entry name" value="Thioredoxin"/>
</dbReference>
<evidence type="ECO:0000256" key="1">
    <source>
        <dbReference type="ARBA" id="ARBA00008987"/>
    </source>
</evidence>
<evidence type="ECO:0000256" key="7">
    <source>
        <dbReference type="NCBIfam" id="TIGR01068"/>
    </source>
</evidence>
<dbReference type="InterPro" id="IPR017937">
    <property type="entry name" value="Thioredoxin_CS"/>
</dbReference>
<dbReference type="Pfam" id="PF00085">
    <property type="entry name" value="Thioredoxin"/>
    <property type="match status" value="1"/>
</dbReference>
<keyword evidence="2" id="KW-0813">Transport</keyword>
<dbReference type="Pfam" id="PF21352">
    <property type="entry name" value="Zn_ribbon_Thio2"/>
    <property type="match status" value="1"/>
</dbReference>
<dbReference type="NCBIfam" id="TIGR01068">
    <property type="entry name" value="thioredoxin"/>
    <property type="match status" value="1"/>
</dbReference>
<name>A0ABS0WAN7_9ALTE</name>
<dbReference type="PROSITE" id="PS00194">
    <property type="entry name" value="THIOREDOXIN_1"/>
    <property type="match status" value="1"/>
</dbReference>
<evidence type="ECO:0000313" key="10">
    <source>
        <dbReference type="Proteomes" id="UP000649232"/>
    </source>
</evidence>
<dbReference type="Gene3D" id="2.30.30.380">
    <property type="entry name" value="Zn-finger domain of Sec23/24"/>
    <property type="match status" value="1"/>
</dbReference>
<comment type="similarity">
    <text evidence="1">Belongs to the thioredoxin family.</text>
</comment>
<dbReference type="NCBIfam" id="NF008229">
    <property type="entry name" value="PRK10996.1"/>
    <property type="match status" value="1"/>
</dbReference>
<evidence type="ECO:0000256" key="6">
    <source>
        <dbReference type="ARBA" id="ARBA00023284"/>
    </source>
</evidence>